<feature type="compositionally biased region" description="Polar residues" evidence="3">
    <location>
        <begin position="262"/>
        <end position="271"/>
    </location>
</feature>
<reference evidence="6 7" key="1">
    <citation type="journal article" date="2016" name="Int. J. Syst. Evol. Microbiol.">
        <title>Labrenzia salina sp. nov., isolated from the rhizosphere of the halophyte Arthrocnemum macrostachyum.</title>
        <authorList>
            <person name="Camacho M."/>
            <person name="Redondo-Gomez S."/>
            <person name="Rodriguez-Llorente I."/>
            <person name="Rohde M."/>
            <person name="Sproer C."/>
            <person name="Schumann P."/>
            <person name="Klenk H.P."/>
            <person name="Montero-Calasanz M.D.C."/>
        </authorList>
    </citation>
    <scope>NUCLEOTIDE SEQUENCE [LARGE SCALE GENOMIC DNA]</scope>
    <source>
        <strain evidence="6 7">DSM 29163</strain>
    </source>
</reference>
<feature type="region of interest" description="Disordered" evidence="3">
    <location>
        <begin position="218"/>
        <end position="277"/>
    </location>
</feature>
<keyword evidence="4" id="KW-0732">Signal</keyword>
<keyword evidence="2" id="KW-0677">Repeat</keyword>
<feature type="domain" description="EF-hand" evidence="5">
    <location>
        <begin position="102"/>
        <end position="137"/>
    </location>
</feature>
<feature type="signal peptide" evidence="4">
    <location>
        <begin position="1"/>
        <end position="23"/>
    </location>
</feature>
<dbReference type="SMART" id="SM00054">
    <property type="entry name" value="EFh"/>
    <property type="match status" value="4"/>
</dbReference>
<dbReference type="PROSITE" id="PS00018">
    <property type="entry name" value="EF_HAND_1"/>
    <property type="match status" value="2"/>
</dbReference>
<gene>
    <name evidence="6" type="ORF">ON753_03095</name>
</gene>
<evidence type="ECO:0000256" key="4">
    <source>
        <dbReference type="SAM" id="SignalP"/>
    </source>
</evidence>
<feature type="domain" description="EF-hand" evidence="5">
    <location>
        <begin position="64"/>
        <end position="99"/>
    </location>
</feature>
<evidence type="ECO:0000313" key="6">
    <source>
        <dbReference type="EMBL" id="MCX2721395.1"/>
    </source>
</evidence>
<organism evidence="6 7">
    <name type="scientific">Roseibium salinum</name>
    <dbReference type="NCBI Taxonomy" id="1604349"/>
    <lineage>
        <taxon>Bacteria</taxon>
        <taxon>Pseudomonadati</taxon>
        <taxon>Pseudomonadota</taxon>
        <taxon>Alphaproteobacteria</taxon>
        <taxon>Hyphomicrobiales</taxon>
        <taxon>Stappiaceae</taxon>
        <taxon>Roseibium</taxon>
    </lineage>
</organism>
<dbReference type="Pfam" id="PF13202">
    <property type="entry name" value="EF-hand_5"/>
    <property type="match status" value="3"/>
</dbReference>
<evidence type="ECO:0000256" key="3">
    <source>
        <dbReference type="SAM" id="MobiDB-lite"/>
    </source>
</evidence>
<keyword evidence="7" id="KW-1185">Reference proteome</keyword>
<dbReference type="RefSeq" id="WP_265961096.1">
    <property type="nucleotide sequence ID" value="NZ_JAPEVI010000002.1"/>
</dbReference>
<protein>
    <recommendedName>
        <fullName evidence="5">EF-hand domain-containing protein</fullName>
    </recommendedName>
</protein>
<keyword evidence="1" id="KW-0479">Metal-binding</keyword>
<accession>A0ABT3QWT2</accession>
<comment type="caution">
    <text evidence="6">The sequence shown here is derived from an EMBL/GenBank/DDBJ whole genome shotgun (WGS) entry which is preliminary data.</text>
</comment>
<name>A0ABT3QWT2_9HYPH</name>
<feature type="chain" id="PRO_5045485326" description="EF-hand domain-containing protein" evidence="4">
    <location>
        <begin position="24"/>
        <end position="286"/>
    </location>
</feature>
<evidence type="ECO:0000313" key="7">
    <source>
        <dbReference type="Proteomes" id="UP001300261"/>
    </source>
</evidence>
<dbReference type="Gene3D" id="1.10.238.10">
    <property type="entry name" value="EF-hand"/>
    <property type="match status" value="2"/>
</dbReference>
<dbReference type="InterPro" id="IPR011992">
    <property type="entry name" value="EF-hand-dom_pair"/>
</dbReference>
<proteinExistence type="predicted"/>
<dbReference type="PANTHER" id="PTHR10827">
    <property type="entry name" value="RETICULOCALBIN"/>
    <property type="match status" value="1"/>
</dbReference>
<evidence type="ECO:0000256" key="2">
    <source>
        <dbReference type="ARBA" id="ARBA00022737"/>
    </source>
</evidence>
<evidence type="ECO:0000259" key="5">
    <source>
        <dbReference type="PROSITE" id="PS50222"/>
    </source>
</evidence>
<dbReference type="Proteomes" id="UP001300261">
    <property type="component" value="Unassembled WGS sequence"/>
</dbReference>
<feature type="domain" description="EF-hand" evidence="5">
    <location>
        <begin position="209"/>
        <end position="244"/>
    </location>
</feature>
<dbReference type="InterPro" id="IPR002048">
    <property type="entry name" value="EF_hand_dom"/>
</dbReference>
<evidence type="ECO:0000256" key="1">
    <source>
        <dbReference type="ARBA" id="ARBA00022723"/>
    </source>
</evidence>
<dbReference type="InterPro" id="IPR018247">
    <property type="entry name" value="EF_Hand_1_Ca_BS"/>
</dbReference>
<feature type="compositionally biased region" description="Polar residues" evidence="3">
    <location>
        <begin position="245"/>
        <end position="254"/>
    </location>
</feature>
<dbReference type="PROSITE" id="PS50222">
    <property type="entry name" value="EF_HAND_2"/>
    <property type="match status" value="3"/>
</dbReference>
<dbReference type="SUPFAM" id="SSF47473">
    <property type="entry name" value="EF-hand"/>
    <property type="match status" value="1"/>
</dbReference>
<sequence>MKYLRRTTAIAAALSCFAFAANAQNNDQSGETASNTQAGAQASYCDKPWSKVDGNSDGTVSKQEASTAIENQFGQIDSDGNGEITKVEWITCMGSIDQQAAAEADRDKQNFAEADTDKDTKINREEFRKSAEQAFQDTEAGSAGEDAFVVLRRYVFLTPEEGQDQSTLKNMSEDEAAGRSALTFSALDQNNDDTITTQEWSERSPKIKRDEDWANAQFKEIDGDGTGSITQEEYRTARQQMLDDQLTTGSTKSQGEAGAEGTASTSETASDSGDGIPVYIYRFGTM</sequence>
<dbReference type="EMBL" id="JAPEVI010000002">
    <property type="protein sequence ID" value="MCX2721395.1"/>
    <property type="molecule type" value="Genomic_DNA"/>
</dbReference>
<dbReference type="PANTHER" id="PTHR10827:SF98">
    <property type="entry name" value="45 KDA CALCIUM-BINDING PROTEIN"/>
    <property type="match status" value="1"/>
</dbReference>